<dbReference type="GeneID" id="301338778"/>
<dbReference type="Proteomes" id="UP001236800">
    <property type="component" value="Chromosome"/>
</dbReference>
<dbReference type="AlphaFoldDB" id="A0AA50KG33"/>
<proteinExistence type="predicted"/>
<protein>
    <submittedName>
        <fullName evidence="1">Uncharacterized protein</fullName>
    </submittedName>
</protein>
<reference evidence="1" key="1">
    <citation type="submission" date="2023-08" db="EMBL/GenBank/DDBJ databases">
        <title>Complete genome sequence of Shewanella oncorhynchi Z-P2, a siderophore putrebactin-producing bacterium.</title>
        <authorList>
            <person name="Zhang Y."/>
        </authorList>
    </citation>
    <scope>NUCLEOTIDE SEQUENCE</scope>
    <source>
        <strain evidence="1">Z-P2</strain>
    </source>
</reference>
<sequence length="142" mass="16306">MLVDDNERFILELSLKLGIPAFELEEWPSSEINRYKALNVISPFTDKAQAVRDGLLMSLIRNQNVTKKSQAVTPSQLLPYLEEFPSYLEHKDVTKAQSLLKNATQDWQVADIKKHIQEAIEAEQAKADPDTYLISRFKEMVK</sequence>
<dbReference type="KEGG" id="sog:RA178_06300"/>
<name>A0AA50KG33_9GAMM</name>
<gene>
    <name evidence="1" type="ORF">RA178_06300</name>
</gene>
<dbReference type="RefSeq" id="WP_306684959.1">
    <property type="nucleotide sequence ID" value="NZ_CP132914.1"/>
</dbReference>
<organism evidence="1">
    <name type="scientific">Shewanella oncorhynchi</name>
    <dbReference type="NCBI Taxonomy" id="2726434"/>
    <lineage>
        <taxon>Bacteria</taxon>
        <taxon>Pseudomonadati</taxon>
        <taxon>Pseudomonadota</taxon>
        <taxon>Gammaproteobacteria</taxon>
        <taxon>Alteromonadales</taxon>
        <taxon>Shewanellaceae</taxon>
        <taxon>Shewanella</taxon>
    </lineage>
</organism>
<evidence type="ECO:0000313" key="1">
    <source>
        <dbReference type="EMBL" id="WMB74223.1"/>
    </source>
</evidence>
<dbReference type="EMBL" id="CP132914">
    <property type="protein sequence ID" value="WMB74223.1"/>
    <property type="molecule type" value="Genomic_DNA"/>
</dbReference>
<accession>A0AA50KG33</accession>